<evidence type="ECO:0000259" key="10">
    <source>
        <dbReference type="PROSITE" id="PS50850"/>
    </source>
</evidence>
<comment type="similarity">
    <text evidence="2">Belongs to the major facilitator superfamily.</text>
</comment>
<dbReference type="RefSeq" id="WP_349301739.1">
    <property type="nucleotide sequence ID" value="NZ_JBEDNQ010000016.1"/>
</dbReference>
<evidence type="ECO:0000256" key="4">
    <source>
        <dbReference type="ARBA" id="ARBA00022475"/>
    </source>
</evidence>
<keyword evidence="7 9" id="KW-0472">Membrane</keyword>
<dbReference type="CDD" id="cd17324">
    <property type="entry name" value="MFS_NepI_like"/>
    <property type="match status" value="1"/>
</dbReference>
<evidence type="ECO:0000256" key="5">
    <source>
        <dbReference type="ARBA" id="ARBA00022692"/>
    </source>
</evidence>
<dbReference type="PANTHER" id="PTHR43271">
    <property type="entry name" value="BLL2771 PROTEIN"/>
    <property type="match status" value="1"/>
</dbReference>
<dbReference type="Gene3D" id="1.20.1250.20">
    <property type="entry name" value="MFS general substrate transporter like domains"/>
    <property type="match status" value="1"/>
</dbReference>
<gene>
    <name evidence="11" type="ORF">WIS52_29740</name>
</gene>
<dbReference type="SUPFAM" id="SSF103473">
    <property type="entry name" value="MFS general substrate transporter"/>
    <property type="match status" value="1"/>
</dbReference>
<evidence type="ECO:0000256" key="3">
    <source>
        <dbReference type="ARBA" id="ARBA00022448"/>
    </source>
</evidence>
<evidence type="ECO:0000256" key="8">
    <source>
        <dbReference type="SAM" id="MobiDB-lite"/>
    </source>
</evidence>
<accession>A0ABV1KL53</accession>
<evidence type="ECO:0000256" key="1">
    <source>
        <dbReference type="ARBA" id="ARBA00004651"/>
    </source>
</evidence>
<keyword evidence="6 9" id="KW-1133">Transmembrane helix</keyword>
<dbReference type="InterPro" id="IPR011701">
    <property type="entry name" value="MFS"/>
</dbReference>
<dbReference type="PANTHER" id="PTHR43271:SF1">
    <property type="entry name" value="INNER MEMBRANE TRANSPORT PROTEIN YNFM"/>
    <property type="match status" value="1"/>
</dbReference>
<feature type="transmembrane region" description="Helical" evidence="9">
    <location>
        <begin position="230"/>
        <end position="248"/>
    </location>
</feature>
<dbReference type="Pfam" id="PF07690">
    <property type="entry name" value="MFS_1"/>
    <property type="match status" value="1"/>
</dbReference>
<evidence type="ECO:0000313" key="12">
    <source>
        <dbReference type="Proteomes" id="UP001494902"/>
    </source>
</evidence>
<feature type="transmembrane region" description="Helical" evidence="9">
    <location>
        <begin position="345"/>
        <end position="367"/>
    </location>
</feature>
<feature type="transmembrane region" description="Helical" evidence="9">
    <location>
        <begin position="260"/>
        <end position="279"/>
    </location>
</feature>
<keyword evidence="5 9" id="KW-0812">Transmembrane</keyword>
<keyword evidence="4" id="KW-1003">Cell membrane</keyword>
<reference evidence="11 12" key="1">
    <citation type="submission" date="2024-03" db="EMBL/GenBank/DDBJ databases">
        <title>Draft genome sequence of Pseudonocardia nematodicida JCM 31783.</title>
        <authorList>
            <person name="Butdee W."/>
            <person name="Duangmal K."/>
        </authorList>
    </citation>
    <scope>NUCLEOTIDE SEQUENCE [LARGE SCALE GENOMIC DNA]</scope>
    <source>
        <strain evidence="11 12">JCM 31783</strain>
    </source>
</reference>
<feature type="transmembrane region" description="Helical" evidence="9">
    <location>
        <begin position="315"/>
        <end position="333"/>
    </location>
</feature>
<protein>
    <submittedName>
        <fullName evidence="11">MFS transporter</fullName>
    </submittedName>
</protein>
<keyword evidence="3" id="KW-0813">Transport</keyword>
<feature type="transmembrane region" description="Helical" evidence="9">
    <location>
        <begin position="147"/>
        <end position="169"/>
    </location>
</feature>
<feature type="transmembrane region" description="Helical" evidence="9">
    <location>
        <begin position="387"/>
        <end position="405"/>
    </location>
</feature>
<feature type="compositionally biased region" description="Low complexity" evidence="8">
    <location>
        <begin position="1"/>
        <end position="14"/>
    </location>
</feature>
<dbReference type="InterPro" id="IPR020846">
    <property type="entry name" value="MFS_dom"/>
</dbReference>
<name>A0ABV1KL53_9PSEU</name>
<feature type="domain" description="Major facilitator superfamily (MFS) profile" evidence="10">
    <location>
        <begin position="23"/>
        <end position="412"/>
    </location>
</feature>
<comment type="subcellular location">
    <subcellularLocation>
        <location evidence="1">Cell membrane</location>
        <topology evidence="1">Multi-pass membrane protein</topology>
    </subcellularLocation>
</comment>
<evidence type="ECO:0000256" key="9">
    <source>
        <dbReference type="SAM" id="Phobius"/>
    </source>
</evidence>
<dbReference type="PROSITE" id="PS50850">
    <property type="entry name" value="MFS"/>
    <property type="match status" value="1"/>
</dbReference>
<evidence type="ECO:0000256" key="2">
    <source>
        <dbReference type="ARBA" id="ARBA00008335"/>
    </source>
</evidence>
<feature type="transmembrane region" description="Helical" evidence="9">
    <location>
        <begin position="61"/>
        <end position="81"/>
    </location>
</feature>
<comment type="caution">
    <text evidence="11">The sequence shown here is derived from an EMBL/GenBank/DDBJ whole genome shotgun (WGS) entry which is preliminary data.</text>
</comment>
<organism evidence="11 12">
    <name type="scientific">Pseudonocardia nematodicida</name>
    <dbReference type="NCBI Taxonomy" id="1206997"/>
    <lineage>
        <taxon>Bacteria</taxon>
        <taxon>Bacillati</taxon>
        <taxon>Actinomycetota</taxon>
        <taxon>Actinomycetes</taxon>
        <taxon>Pseudonocardiales</taxon>
        <taxon>Pseudonocardiaceae</taxon>
        <taxon>Pseudonocardia</taxon>
    </lineage>
</organism>
<dbReference type="EMBL" id="JBEDNQ010000016">
    <property type="protein sequence ID" value="MEQ3554668.1"/>
    <property type="molecule type" value="Genomic_DNA"/>
</dbReference>
<dbReference type="InterPro" id="IPR036259">
    <property type="entry name" value="MFS_trans_sf"/>
</dbReference>
<feature type="transmembrane region" description="Helical" evidence="9">
    <location>
        <begin position="29"/>
        <end position="49"/>
    </location>
</feature>
<dbReference type="Proteomes" id="UP001494902">
    <property type="component" value="Unassembled WGS sequence"/>
</dbReference>
<feature type="transmembrane region" description="Helical" evidence="9">
    <location>
        <begin position="93"/>
        <end position="111"/>
    </location>
</feature>
<evidence type="ECO:0000313" key="11">
    <source>
        <dbReference type="EMBL" id="MEQ3554668.1"/>
    </source>
</evidence>
<keyword evidence="12" id="KW-1185">Reference proteome</keyword>
<feature type="transmembrane region" description="Helical" evidence="9">
    <location>
        <begin position="117"/>
        <end position="135"/>
    </location>
</feature>
<feature type="transmembrane region" description="Helical" evidence="9">
    <location>
        <begin position="181"/>
        <end position="201"/>
    </location>
</feature>
<evidence type="ECO:0000256" key="6">
    <source>
        <dbReference type="ARBA" id="ARBA00022989"/>
    </source>
</evidence>
<proteinExistence type="inferred from homology"/>
<feature type="transmembrane region" description="Helical" evidence="9">
    <location>
        <begin position="291"/>
        <end position="309"/>
    </location>
</feature>
<sequence>MTTTGRTATEQRTAPPHERGTPGFRRLGAALWLSGLATFVLVYSVQGLLPTLSAEFGVGSSTASLALSATTGTLALAVLPLSAVTESWGRARVMTWALAVSAVLAVLAPLAPTFEALVVIRALQGVALAALPALSMAHLTHEVSPRYLGGAVGLLIAGNSLGGLSGRLVASWVAEFGGWRAGLAAVGAVSVAATVAFRLLLPPPTAPTPARTRLRDLGAPLRRHLTDPGLLCLFGIAFLLMGAFVTVYNFLGFRLLAPPFALPGALVGLVFLGYLAGSWASTGAGRLGDRFGRRPVLWTSVLLTLAGIWTTVPDLLGAVLAGLLVITVGFFGAHSVASSWVGRRSALLAGAVPAQAASLYLVAYYAGSSAGGAVGGVVFDHAGWTGVAGYVTALLLGALGLALALRRIPAPAR</sequence>
<feature type="region of interest" description="Disordered" evidence="8">
    <location>
        <begin position="1"/>
        <end position="22"/>
    </location>
</feature>
<evidence type="ECO:0000256" key="7">
    <source>
        <dbReference type="ARBA" id="ARBA00023136"/>
    </source>
</evidence>